<accession>A0A345YJL5</accession>
<keyword evidence="2" id="KW-1185">Reference proteome</keyword>
<sequence>MSNVLIAIATLTVGFILATYGAYTSYYSLKRAEYFDRVSTGFELAVVYVTEMEQDLGRVPVAADLDPARFADLEGHGIVYRYGSAVGWNGKPYVWVCARAPVKQPYIEEAFQKVADQRTGTLFGPNCQNWTGSGASVAITYRLNEV</sequence>
<name>A0A345YJL5_9SPHN</name>
<keyword evidence="1" id="KW-0614">Plasmid</keyword>
<proteinExistence type="predicted"/>
<evidence type="ECO:0000313" key="1">
    <source>
        <dbReference type="EMBL" id="AXK44117.1"/>
    </source>
</evidence>
<dbReference type="EMBL" id="CP031358">
    <property type="protein sequence ID" value="AXK44117.1"/>
    <property type="molecule type" value="Genomic_DNA"/>
</dbReference>
<gene>
    <name evidence="1" type="ORF">DVR09_16830</name>
</gene>
<organism evidence="1 2">
    <name type="scientific">Erythrobacter aureus</name>
    <dbReference type="NCBI Taxonomy" id="2182384"/>
    <lineage>
        <taxon>Bacteria</taxon>
        <taxon>Pseudomonadati</taxon>
        <taxon>Pseudomonadota</taxon>
        <taxon>Alphaproteobacteria</taxon>
        <taxon>Sphingomonadales</taxon>
        <taxon>Erythrobacteraceae</taxon>
        <taxon>Erythrobacter/Porphyrobacter group</taxon>
        <taxon>Erythrobacter</taxon>
    </lineage>
</organism>
<geneLocation type="plasmid" evidence="1 2">
    <name>unnamed</name>
</geneLocation>
<dbReference type="OrthoDB" id="9873887at2"/>
<dbReference type="Proteomes" id="UP000254508">
    <property type="component" value="Plasmid unnamed"/>
</dbReference>
<protein>
    <submittedName>
        <fullName evidence="1">Uncharacterized protein</fullName>
    </submittedName>
</protein>
<reference evidence="1 2" key="1">
    <citation type="submission" date="2018-07" db="EMBL/GenBank/DDBJ databases">
        <title>Genome sequence of Erythrobacter strain YH-07, an antagonistic bacterium isolated from Yellow Sea.</title>
        <authorList>
            <person name="Tang T."/>
            <person name="Liu Q."/>
            <person name="Sun X."/>
        </authorList>
    </citation>
    <scope>NUCLEOTIDE SEQUENCE [LARGE SCALE GENOMIC DNA]</scope>
    <source>
        <strain evidence="1 2">YH-07</strain>
        <plasmid evidence="1 2">unnamed</plasmid>
    </source>
</reference>
<evidence type="ECO:0000313" key="2">
    <source>
        <dbReference type="Proteomes" id="UP000254508"/>
    </source>
</evidence>
<dbReference type="RefSeq" id="WP_115418430.1">
    <property type="nucleotide sequence ID" value="NZ_CP031358.1"/>
</dbReference>
<dbReference type="KEGG" id="err:DVR09_16830"/>
<dbReference type="AlphaFoldDB" id="A0A345YJL5"/>